<evidence type="ECO:0000313" key="2">
    <source>
        <dbReference type="EMBL" id="QYC11468.1"/>
    </source>
</evidence>
<evidence type="ECO:0000259" key="1">
    <source>
        <dbReference type="Pfam" id="PF03432"/>
    </source>
</evidence>
<proteinExistence type="predicted"/>
<dbReference type="EMBL" id="CP080034">
    <property type="protein sequence ID" value="QYC11468.1"/>
    <property type="molecule type" value="Genomic_DNA"/>
</dbReference>
<accession>A0ABX8TJS2</accession>
<dbReference type="Proteomes" id="UP000824334">
    <property type="component" value="Chromosome"/>
</dbReference>
<sequence length="329" mass="36680">MSAFADVRGFEEALRPPIDVRRARLTPGVLRVVREGRSSLRDQVRRVVRRTPEVMVKITGRTRDAAHLRAHLVYISRNGKLALEGGEGERLADPRRARELADAWASDAEAAPRRRRDAPLSLSIVLSMPAGTSAWRLEDAARAFATDVFGGRFDYVFALHDEGRHPHVHLSVQALGRDGVRLDPRKADLQVWREGFAMALRARGIEAEATPRRARGVTRKAERMPVRKLRERSMAGGPAPRLIVEATREATAGSKTPAPWRAALVDRQRQIRRALLGEAMALSVDAANPDPRLAREVEGFVRSLPGVETQADLIRRGLERRRDGPEAER</sequence>
<dbReference type="InterPro" id="IPR005094">
    <property type="entry name" value="Endonuclease_MobA/VirD2"/>
</dbReference>
<organism evidence="2 3">
    <name type="scientific">Brevundimonas nasdae</name>
    <dbReference type="NCBI Taxonomy" id="172043"/>
    <lineage>
        <taxon>Bacteria</taxon>
        <taxon>Pseudomonadati</taxon>
        <taxon>Pseudomonadota</taxon>
        <taxon>Alphaproteobacteria</taxon>
        <taxon>Caulobacterales</taxon>
        <taxon>Caulobacteraceae</taxon>
        <taxon>Brevundimonas</taxon>
    </lineage>
</organism>
<feature type="domain" description="MobA/VirD2-like nuclease" evidence="1">
    <location>
        <begin position="102"/>
        <end position="194"/>
    </location>
</feature>
<dbReference type="RefSeq" id="WP_219354047.1">
    <property type="nucleotide sequence ID" value="NZ_CP080034.1"/>
</dbReference>
<name>A0ABX8TJS2_9CAUL</name>
<protein>
    <recommendedName>
        <fullName evidence="1">MobA/VirD2-like nuclease domain-containing protein</fullName>
    </recommendedName>
</protein>
<keyword evidence="3" id="KW-1185">Reference proteome</keyword>
<reference evidence="2 3" key="1">
    <citation type="submission" date="2021-07" db="EMBL/GenBank/DDBJ databases">
        <title>Isolation and characterization of bacteria from a gold mining with a capacity of golden bioaccumulation.</title>
        <authorList>
            <person name="Yang X.J."/>
        </authorList>
    </citation>
    <scope>NUCLEOTIDE SEQUENCE [LARGE SCALE GENOMIC DNA]</scope>
    <source>
        <strain evidence="2 3">Au29</strain>
    </source>
</reference>
<gene>
    <name evidence="2" type="ORF">KWG56_05695</name>
</gene>
<evidence type="ECO:0000313" key="3">
    <source>
        <dbReference type="Proteomes" id="UP000824334"/>
    </source>
</evidence>
<dbReference type="GeneID" id="94374748"/>
<dbReference type="Pfam" id="PF03432">
    <property type="entry name" value="Relaxase"/>
    <property type="match status" value="1"/>
</dbReference>